<sequence length="208" mass="24617">MSNRGSKNSNKKLDRTANLFAQNSITTTKSHETCPILKNRTKNDDDSLPTQETSIEWQRIIDREFQALDIDADGYVSIADMQSVLKNFSHIYDSNEIMLRIFEELDHNRDQRISREEFQVYKTILLAHEKCFHRATFEEKLDSIFVLFDRNQDNYISRHEIRETMHNLGEHIDDDLLEEMMQTADTNHDGRISRDEFKRLLLQLHANK</sequence>
<dbReference type="SUPFAM" id="SSF47473">
    <property type="entry name" value="EF-hand"/>
    <property type="match status" value="1"/>
</dbReference>
<dbReference type="InterPro" id="IPR011992">
    <property type="entry name" value="EF-hand-dom_pair"/>
</dbReference>
<evidence type="ECO:0000259" key="3">
    <source>
        <dbReference type="PROSITE" id="PS50222"/>
    </source>
</evidence>
<dbReference type="InterPro" id="IPR050145">
    <property type="entry name" value="Centrin_CML-like"/>
</dbReference>
<proteinExistence type="predicted"/>
<evidence type="ECO:0000256" key="2">
    <source>
        <dbReference type="ARBA" id="ARBA00022837"/>
    </source>
</evidence>
<evidence type="ECO:0000313" key="4">
    <source>
        <dbReference type="EMBL" id="CAF1349502.1"/>
    </source>
</evidence>
<keyword evidence="2" id="KW-0106">Calcium</keyword>
<dbReference type="FunFam" id="1.10.238.10:FF:000003">
    <property type="entry name" value="Calmodulin A"/>
    <property type="match status" value="1"/>
</dbReference>
<name>A0A815H4X7_ADIRI</name>
<dbReference type="SMART" id="SM00054">
    <property type="entry name" value="EFh"/>
    <property type="match status" value="4"/>
</dbReference>
<dbReference type="AlphaFoldDB" id="A0A815H4X7"/>
<evidence type="ECO:0000256" key="1">
    <source>
        <dbReference type="ARBA" id="ARBA00022737"/>
    </source>
</evidence>
<dbReference type="PROSITE" id="PS50222">
    <property type="entry name" value="EF_HAND_2"/>
    <property type="match status" value="4"/>
</dbReference>
<dbReference type="GO" id="GO:0005509">
    <property type="term" value="F:calcium ion binding"/>
    <property type="evidence" value="ECO:0007669"/>
    <property type="project" value="InterPro"/>
</dbReference>
<gene>
    <name evidence="4" type="ORF">XAT740_LOCUS31405</name>
</gene>
<dbReference type="CDD" id="cd00051">
    <property type="entry name" value="EFh"/>
    <property type="match status" value="1"/>
</dbReference>
<keyword evidence="1" id="KW-0677">Repeat</keyword>
<dbReference type="PROSITE" id="PS00018">
    <property type="entry name" value="EF_HAND_1"/>
    <property type="match status" value="4"/>
</dbReference>
<protein>
    <recommendedName>
        <fullName evidence="3">EF-hand domain-containing protein</fullName>
    </recommendedName>
</protein>
<comment type="caution">
    <text evidence="4">The sequence shown here is derived from an EMBL/GenBank/DDBJ whole genome shotgun (WGS) entry which is preliminary data.</text>
</comment>
<dbReference type="EMBL" id="CAJNOR010002858">
    <property type="protein sequence ID" value="CAF1349502.1"/>
    <property type="molecule type" value="Genomic_DNA"/>
</dbReference>
<accession>A0A815H4X7</accession>
<feature type="domain" description="EF-hand" evidence="3">
    <location>
        <begin position="56"/>
        <end position="91"/>
    </location>
</feature>
<dbReference type="Proteomes" id="UP000663828">
    <property type="component" value="Unassembled WGS sequence"/>
</dbReference>
<dbReference type="PANTHER" id="PTHR23050">
    <property type="entry name" value="CALCIUM BINDING PROTEIN"/>
    <property type="match status" value="1"/>
</dbReference>
<feature type="domain" description="EF-hand" evidence="3">
    <location>
        <begin position="136"/>
        <end position="171"/>
    </location>
</feature>
<dbReference type="InterPro" id="IPR018247">
    <property type="entry name" value="EF_Hand_1_Ca_BS"/>
</dbReference>
<evidence type="ECO:0000313" key="5">
    <source>
        <dbReference type="Proteomes" id="UP000663828"/>
    </source>
</evidence>
<feature type="domain" description="EF-hand" evidence="3">
    <location>
        <begin position="172"/>
        <end position="207"/>
    </location>
</feature>
<dbReference type="Pfam" id="PF13499">
    <property type="entry name" value="EF-hand_7"/>
    <property type="match status" value="2"/>
</dbReference>
<feature type="domain" description="EF-hand" evidence="3">
    <location>
        <begin position="93"/>
        <end position="128"/>
    </location>
</feature>
<dbReference type="Gene3D" id="1.10.238.10">
    <property type="entry name" value="EF-hand"/>
    <property type="match status" value="2"/>
</dbReference>
<dbReference type="InterPro" id="IPR002048">
    <property type="entry name" value="EF_hand_dom"/>
</dbReference>
<organism evidence="4 5">
    <name type="scientific">Adineta ricciae</name>
    <name type="common">Rotifer</name>
    <dbReference type="NCBI Taxonomy" id="249248"/>
    <lineage>
        <taxon>Eukaryota</taxon>
        <taxon>Metazoa</taxon>
        <taxon>Spiralia</taxon>
        <taxon>Gnathifera</taxon>
        <taxon>Rotifera</taxon>
        <taxon>Eurotatoria</taxon>
        <taxon>Bdelloidea</taxon>
        <taxon>Adinetida</taxon>
        <taxon>Adinetidae</taxon>
        <taxon>Adineta</taxon>
    </lineage>
</organism>
<keyword evidence="5" id="KW-1185">Reference proteome</keyword>
<reference evidence="4" key="1">
    <citation type="submission" date="2021-02" db="EMBL/GenBank/DDBJ databases">
        <authorList>
            <person name="Nowell W R."/>
        </authorList>
    </citation>
    <scope>NUCLEOTIDE SEQUENCE</scope>
</reference>